<dbReference type="OrthoDB" id="297844at2157"/>
<dbReference type="AlphaFoldDB" id="A0A7D5PB77"/>
<dbReference type="Gene3D" id="1.10.3210.10">
    <property type="entry name" value="Hypothetical protein af1432"/>
    <property type="match status" value="1"/>
</dbReference>
<feature type="domain" description="HD" evidence="2">
    <location>
        <begin position="105"/>
        <end position="191"/>
    </location>
</feature>
<protein>
    <submittedName>
        <fullName evidence="3">HD domain-containing protein</fullName>
    </submittedName>
</protein>
<dbReference type="Proteomes" id="UP000509346">
    <property type="component" value="Chromosome"/>
</dbReference>
<gene>
    <name evidence="3" type="ORF">HZS54_11870</name>
</gene>
<dbReference type="KEGG" id="hpel:HZS54_11870"/>
<accession>A0A7D5PB77</accession>
<reference evidence="3 4" key="1">
    <citation type="submission" date="2020-07" db="EMBL/GenBank/DDBJ databases">
        <title>Halosimplex litoreum sp. nov. and Halosimplex rubrum sp. nov., isolated from different salt environments.</title>
        <authorList>
            <person name="Cui H."/>
        </authorList>
    </citation>
    <scope>NUCLEOTIDE SEQUENCE [LARGE SCALE GENOMIC DNA]</scope>
    <source>
        <strain evidence="3 4">R2</strain>
    </source>
</reference>
<dbReference type="InterPro" id="IPR006674">
    <property type="entry name" value="HD_domain"/>
</dbReference>
<evidence type="ECO:0000313" key="3">
    <source>
        <dbReference type="EMBL" id="QLH82265.1"/>
    </source>
</evidence>
<dbReference type="Pfam" id="PF01966">
    <property type="entry name" value="HD"/>
    <property type="match status" value="1"/>
</dbReference>
<dbReference type="GeneID" id="56083297"/>
<evidence type="ECO:0000259" key="2">
    <source>
        <dbReference type="Pfam" id="PF01966"/>
    </source>
</evidence>
<dbReference type="SUPFAM" id="SSF109604">
    <property type="entry name" value="HD-domain/PDEase-like"/>
    <property type="match status" value="1"/>
</dbReference>
<feature type="compositionally biased region" description="Basic and acidic residues" evidence="1">
    <location>
        <begin position="143"/>
        <end position="155"/>
    </location>
</feature>
<evidence type="ECO:0000256" key="1">
    <source>
        <dbReference type="SAM" id="MobiDB-lite"/>
    </source>
</evidence>
<sequence>MVYAVSEDKRHPVCPECGYQYTDSPADTESQAFSRLVSSPQELPQPKLSVEETRRRLPSIDYIEDDEIRLEVIELSRRAPAYFWVEPAANGDYHNELCRNQHGLWAHSLMVSTGVEYFSDSWIVQGRIDEDELDYARAAATLHDQRKQGPHHAPEESSTSDHNLTMADVVREESRLPEEVAIAVEEHMGPFYDGPAAEGEIGKLVHTADMAASTNEYTATIPAPAPEELLELGIEESDLQ</sequence>
<dbReference type="EMBL" id="CP058909">
    <property type="protein sequence ID" value="QLH82265.1"/>
    <property type="molecule type" value="Genomic_DNA"/>
</dbReference>
<feature type="region of interest" description="Disordered" evidence="1">
    <location>
        <begin position="143"/>
        <end position="163"/>
    </location>
</feature>
<name>A0A7D5PB77_9EURY</name>
<evidence type="ECO:0000313" key="4">
    <source>
        <dbReference type="Proteomes" id="UP000509346"/>
    </source>
</evidence>
<proteinExistence type="predicted"/>
<dbReference type="RefSeq" id="WP_179922733.1">
    <property type="nucleotide sequence ID" value="NZ_CP058909.1"/>
</dbReference>
<keyword evidence="4" id="KW-1185">Reference proteome</keyword>
<organism evidence="3 4">
    <name type="scientific">Halosimplex pelagicum</name>
    <dbReference type="NCBI Taxonomy" id="869886"/>
    <lineage>
        <taxon>Archaea</taxon>
        <taxon>Methanobacteriati</taxon>
        <taxon>Methanobacteriota</taxon>
        <taxon>Stenosarchaea group</taxon>
        <taxon>Halobacteria</taxon>
        <taxon>Halobacteriales</taxon>
        <taxon>Haloarculaceae</taxon>
        <taxon>Halosimplex</taxon>
    </lineage>
</organism>